<dbReference type="Proteomes" id="UP001501490">
    <property type="component" value="Unassembled WGS sequence"/>
</dbReference>
<dbReference type="CDD" id="cd03789">
    <property type="entry name" value="GT9_LPS_heptosyltransferase"/>
    <property type="match status" value="1"/>
</dbReference>
<dbReference type="PANTHER" id="PTHR30160:SF1">
    <property type="entry name" value="LIPOPOLYSACCHARIDE 1,2-N-ACETYLGLUCOSAMINETRANSFERASE-RELATED"/>
    <property type="match status" value="1"/>
</dbReference>
<keyword evidence="4" id="KW-1185">Reference proteome</keyword>
<keyword evidence="1" id="KW-0328">Glycosyltransferase</keyword>
<dbReference type="InterPro" id="IPR002201">
    <property type="entry name" value="Glyco_trans_9"/>
</dbReference>
<organism evidence="3 4">
    <name type="scientific">Microlunatus ginsengisoli</name>
    <dbReference type="NCBI Taxonomy" id="363863"/>
    <lineage>
        <taxon>Bacteria</taxon>
        <taxon>Bacillati</taxon>
        <taxon>Actinomycetota</taxon>
        <taxon>Actinomycetes</taxon>
        <taxon>Propionibacteriales</taxon>
        <taxon>Propionibacteriaceae</taxon>
        <taxon>Microlunatus</taxon>
    </lineage>
</organism>
<gene>
    <name evidence="3" type="ORF">GCM10022236_27660</name>
</gene>
<dbReference type="PANTHER" id="PTHR30160">
    <property type="entry name" value="TETRAACYLDISACCHARIDE 4'-KINASE-RELATED"/>
    <property type="match status" value="1"/>
</dbReference>
<accession>A0ABP7A2T6</accession>
<evidence type="ECO:0000313" key="3">
    <source>
        <dbReference type="EMBL" id="GAA3623786.1"/>
    </source>
</evidence>
<dbReference type="SUPFAM" id="SSF53756">
    <property type="entry name" value="UDP-Glycosyltransferase/glycogen phosphorylase"/>
    <property type="match status" value="1"/>
</dbReference>
<reference evidence="4" key="1">
    <citation type="journal article" date="2019" name="Int. J. Syst. Evol. Microbiol.">
        <title>The Global Catalogue of Microorganisms (GCM) 10K type strain sequencing project: providing services to taxonomists for standard genome sequencing and annotation.</title>
        <authorList>
            <consortium name="The Broad Institute Genomics Platform"/>
            <consortium name="The Broad Institute Genome Sequencing Center for Infectious Disease"/>
            <person name="Wu L."/>
            <person name="Ma J."/>
        </authorList>
    </citation>
    <scope>NUCLEOTIDE SEQUENCE [LARGE SCALE GENOMIC DNA]</scope>
    <source>
        <strain evidence="4">JCM 16929</strain>
    </source>
</reference>
<protein>
    <submittedName>
        <fullName evidence="3">Glycosyltransferase family 9 protein</fullName>
    </submittedName>
</protein>
<evidence type="ECO:0000313" key="4">
    <source>
        <dbReference type="Proteomes" id="UP001501490"/>
    </source>
</evidence>
<comment type="caution">
    <text evidence="3">The sequence shown here is derived from an EMBL/GenBank/DDBJ whole genome shotgun (WGS) entry which is preliminary data.</text>
</comment>
<dbReference type="EMBL" id="BAABAB010000019">
    <property type="protein sequence ID" value="GAA3623786.1"/>
    <property type="molecule type" value="Genomic_DNA"/>
</dbReference>
<evidence type="ECO:0000256" key="2">
    <source>
        <dbReference type="ARBA" id="ARBA00022679"/>
    </source>
</evidence>
<dbReference type="InterPro" id="IPR051199">
    <property type="entry name" value="LPS_LOS_Heptosyltrfase"/>
</dbReference>
<dbReference type="Pfam" id="PF01075">
    <property type="entry name" value="Glyco_transf_9"/>
    <property type="match status" value="1"/>
</dbReference>
<dbReference type="Gene3D" id="3.40.50.2000">
    <property type="entry name" value="Glycogen Phosphorylase B"/>
    <property type="match status" value="2"/>
</dbReference>
<keyword evidence="2" id="KW-0808">Transferase</keyword>
<name>A0ABP7A2T6_9ACTN</name>
<sequence>MALMSAKERPRRRHRIVVIRALGLGDLLTAVPALRALRRGFPESEITLAAPVQLAPLVPLIGAVDSIVDTPDLDAVRANGAAPDLVVNLHGSGPESIEAALRLAPAELLSHSHPSYPALSGPQWRAELHEIDRWCELTRWAGLSTDRFEYVLDPAPVPPLQPGVIVVHPGASAAARRWPADRFAAVAAAVADGGVPVLITGSSTERGLADRVAARARHPRVRSVAGQLGLGGLAALVSAAALVVCGDTGTAHLATAYRTPSVVLFGPTPPALWGPPAWGPHRTIWHGSSGDPHAARPDPGLLEIGVDEVLAAVRSVSSGSTGRVRARLDRATVFRHQHVG</sequence>
<evidence type="ECO:0000256" key="1">
    <source>
        <dbReference type="ARBA" id="ARBA00022676"/>
    </source>
</evidence>
<proteinExistence type="predicted"/>